<comment type="caution">
    <text evidence="1">The sequence shown here is derived from an EMBL/GenBank/DDBJ whole genome shotgun (WGS) entry which is preliminary data.</text>
</comment>
<evidence type="ECO:0000313" key="2">
    <source>
        <dbReference type="Proteomes" id="UP000499080"/>
    </source>
</evidence>
<name>A0A4Y2FER9_ARAVE</name>
<accession>A0A4Y2FER9</accession>
<gene>
    <name evidence="1" type="ORF">AVEN_252933_1</name>
</gene>
<dbReference type="AlphaFoldDB" id="A0A4Y2FER9"/>
<proteinExistence type="predicted"/>
<dbReference type="Proteomes" id="UP000499080">
    <property type="component" value="Unassembled WGS sequence"/>
</dbReference>
<evidence type="ECO:0000313" key="1">
    <source>
        <dbReference type="EMBL" id="GBM38749.1"/>
    </source>
</evidence>
<keyword evidence="2" id="KW-1185">Reference proteome</keyword>
<dbReference type="EMBL" id="BGPR01000876">
    <property type="protein sequence ID" value="GBM38749.1"/>
    <property type="molecule type" value="Genomic_DNA"/>
</dbReference>
<sequence length="114" mass="12815">MTVRAERSNTRLEKVPANCTLKQLDMRIKNLIFAYLSIHSCTGNHGGTMIPPSLYLFLSRIFPRPLRVFSSLQIEITLQTDIGLINKENLSPIRGTSITIISIPFQLGAFRSPN</sequence>
<reference evidence="1 2" key="1">
    <citation type="journal article" date="2019" name="Sci. Rep.">
        <title>Orb-weaving spider Araneus ventricosus genome elucidates the spidroin gene catalogue.</title>
        <authorList>
            <person name="Kono N."/>
            <person name="Nakamura H."/>
            <person name="Ohtoshi R."/>
            <person name="Moran D.A.P."/>
            <person name="Shinohara A."/>
            <person name="Yoshida Y."/>
            <person name="Fujiwara M."/>
            <person name="Mori M."/>
            <person name="Tomita M."/>
            <person name="Arakawa K."/>
        </authorList>
    </citation>
    <scope>NUCLEOTIDE SEQUENCE [LARGE SCALE GENOMIC DNA]</scope>
</reference>
<organism evidence="1 2">
    <name type="scientific">Araneus ventricosus</name>
    <name type="common">Orbweaver spider</name>
    <name type="synonym">Epeira ventricosa</name>
    <dbReference type="NCBI Taxonomy" id="182803"/>
    <lineage>
        <taxon>Eukaryota</taxon>
        <taxon>Metazoa</taxon>
        <taxon>Ecdysozoa</taxon>
        <taxon>Arthropoda</taxon>
        <taxon>Chelicerata</taxon>
        <taxon>Arachnida</taxon>
        <taxon>Araneae</taxon>
        <taxon>Araneomorphae</taxon>
        <taxon>Entelegynae</taxon>
        <taxon>Araneoidea</taxon>
        <taxon>Araneidae</taxon>
        <taxon>Araneus</taxon>
    </lineage>
</organism>
<protein>
    <submittedName>
        <fullName evidence="1">Uncharacterized protein</fullName>
    </submittedName>
</protein>